<keyword evidence="9" id="KW-1185">Reference proteome</keyword>
<dbReference type="Pfam" id="PF02899">
    <property type="entry name" value="Phage_int_SAM_1"/>
    <property type="match status" value="1"/>
</dbReference>
<dbReference type="Pfam" id="PF00589">
    <property type="entry name" value="Phage_integrase"/>
    <property type="match status" value="1"/>
</dbReference>
<dbReference type="Gene3D" id="1.10.443.10">
    <property type="entry name" value="Intergrase catalytic core"/>
    <property type="match status" value="1"/>
</dbReference>
<sequence length="285" mass="32545">MIDAYLDSLQAQGKSLATLKTYRTQLNLFFRWLEGKGYESNPKDITQVDIADYRNHLQEQGRLPRTINTALASIEAFCKWLVDEGHIPYNPADRVKRVKQVEEPPKWLTRSERARLLRVAEREKDMRNTVLILTMLMSGLRASEVTSLKHDDIVIGERKGSIVVRQGKGNKRRTVPIEKDLRNWLGKYIAEVHPTGEWLFPSQRGERLTYDGLHSLCRNVGEKAKLDGLTPHMLRHTFGHELATRGVPLQVIASLMGHDNINTTMVYTTPGEDELQSAVDKLSYT</sequence>
<dbReference type="InterPro" id="IPR002104">
    <property type="entry name" value="Integrase_catalytic"/>
</dbReference>
<reference evidence="8 9" key="1">
    <citation type="journal article" date="2024" name="Int. J. Mol. Sci.">
        <title>Exploration of Alicyclobacillus spp. Genome in Search of Antibiotic Resistance.</title>
        <authorList>
            <person name="Bucka-Kolendo J."/>
            <person name="Kiousi D.E."/>
            <person name="Dekowska A."/>
            <person name="Mikolajczuk-Szczyrba A."/>
            <person name="Karadedos D.M."/>
            <person name="Michael P."/>
            <person name="Galanis A."/>
            <person name="Sokolowska B."/>
        </authorList>
    </citation>
    <scope>NUCLEOTIDE SEQUENCE [LARGE SCALE GENOMIC DNA]</scope>
    <source>
        <strain evidence="8 9">KKP 3000</strain>
    </source>
</reference>
<evidence type="ECO:0000259" key="7">
    <source>
        <dbReference type="PROSITE" id="PS51900"/>
    </source>
</evidence>
<keyword evidence="4" id="KW-0233">DNA recombination</keyword>
<accession>A0ABV5AKX9</accession>
<comment type="caution">
    <text evidence="8">The sequence shown here is derived from an EMBL/GenBank/DDBJ whole genome shotgun (WGS) entry which is preliminary data.</text>
</comment>
<evidence type="ECO:0000256" key="1">
    <source>
        <dbReference type="ARBA" id="ARBA00008857"/>
    </source>
</evidence>
<feature type="domain" description="Core-binding (CB)" evidence="7">
    <location>
        <begin position="1"/>
        <end position="82"/>
    </location>
</feature>
<organism evidence="8 9">
    <name type="scientific">Alicyclobacillus fastidiosus</name>
    <dbReference type="NCBI Taxonomy" id="392011"/>
    <lineage>
        <taxon>Bacteria</taxon>
        <taxon>Bacillati</taxon>
        <taxon>Bacillota</taxon>
        <taxon>Bacilli</taxon>
        <taxon>Bacillales</taxon>
        <taxon>Alicyclobacillaceae</taxon>
        <taxon>Alicyclobacillus</taxon>
    </lineage>
</organism>
<dbReference type="PROSITE" id="PS51898">
    <property type="entry name" value="TYR_RECOMBINASE"/>
    <property type="match status" value="1"/>
</dbReference>
<dbReference type="Gene3D" id="1.10.150.130">
    <property type="match status" value="1"/>
</dbReference>
<dbReference type="InterPro" id="IPR050090">
    <property type="entry name" value="Tyrosine_recombinase_XerCD"/>
</dbReference>
<protein>
    <submittedName>
        <fullName evidence="8">Tyrosine-type recombinase/integrase</fullName>
    </submittedName>
</protein>
<dbReference type="Proteomes" id="UP001579974">
    <property type="component" value="Unassembled WGS sequence"/>
</dbReference>
<dbReference type="InterPro" id="IPR044068">
    <property type="entry name" value="CB"/>
</dbReference>
<name>A0ABV5AKX9_9BACL</name>
<evidence type="ECO:0000313" key="8">
    <source>
        <dbReference type="EMBL" id="MFB5192781.1"/>
    </source>
</evidence>
<dbReference type="CDD" id="cd00397">
    <property type="entry name" value="DNA_BRE_C"/>
    <property type="match status" value="1"/>
</dbReference>
<keyword evidence="3 5" id="KW-0238">DNA-binding</keyword>
<dbReference type="InterPro" id="IPR013762">
    <property type="entry name" value="Integrase-like_cat_sf"/>
</dbReference>
<dbReference type="InterPro" id="IPR011010">
    <property type="entry name" value="DNA_brk_join_enz"/>
</dbReference>
<dbReference type="RefSeq" id="WP_275473185.1">
    <property type="nucleotide sequence ID" value="NZ_CP162940.1"/>
</dbReference>
<evidence type="ECO:0000313" key="9">
    <source>
        <dbReference type="Proteomes" id="UP001579974"/>
    </source>
</evidence>
<dbReference type="InterPro" id="IPR010998">
    <property type="entry name" value="Integrase_recombinase_N"/>
</dbReference>
<keyword evidence="2" id="KW-0229">DNA integration</keyword>
<gene>
    <name evidence="8" type="ORF">KKP3000_001995</name>
</gene>
<dbReference type="EMBL" id="JBDXSU010000028">
    <property type="protein sequence ID" value="MFB5192781.1"/>
    <property type="molecule type" value="Genomic_DNA"/>
</dbReference>
<evidence type="ECO:0000256" key="3">
    <source>
        <dbReference type="ARBA" id="ARBA00023125"/>
    </source>
</evidence>
<dbReference type="PANTHER" id="PTHR30349">
    <property type="entry name" value="PHAGE INTEGRASE-RELATED"/>
    <property type="match status" value="1"/>
</dbReference>
<dbReference type="PROSITE" id="PS51900">
    <property type="entry name" value="CB"/>
    <property type="match status" value="1"/>
</dbReference>
<comment type="similarity">
    <text evidence="1">Belongs to the 'phage' integrase family.</text>
</comment>
<evidence type="ECO:0000259" key="6">
    <source>
        <dbReference type="PROSITE" id="PS51898"/>
    </source>
</evidence>
<proteinExistence type="inferred from homology"/>
<feature type="domain" description="Tyr recombinase" evidence="6">
    <location>
        <begin position="103"/>
        <end position="280"/>
    </location>
</feature>
<evidence type="ECO:0000256" key="5">
    <source>
        <dbReference type="PROSITE-ProRule" id="PRU01248"/>
    </source>
</evidence>
<evidence type="ECO:0000256" key="4">
    <source>
        <dbReference type="ARBA" id="ARBA00023172"/>
    </source>
</evidence>
<dbReference type="SUPFAM" id="SSF56349">
    <property type="entry name" value="DNA breaking-rejoining enzymes"/>
    <property type="match status" value="1"/>
</dbReference>
<dbReference type="InterPro" id="IPR004107">
    <property type="entry name" value="Integrase_SAM-like_N"/>
</dbReference>
<dbReference type="PANTHER" id="PTHR30349:SF41">
    <property type="entry name" value="INTEGRASE_RECOMBINASE PROTEIN MJ0367-RELATED"/>
    <property type="match status" value="1"/>
</dbReference>
<evidence type="ECO:0000256" key="2">
    <source>
        <dbReference type="ARBA" id="ARBA00022908"/>
    </source>
</evidence>